<dbReference type="AlphaFoldDB" id="A0A6G8Q2S7"/>
<evidence type="ECO:0000259" key="7">
    <source>
        <dbReference type="PROSITE" id="PS00083"/>
    </source>
</evidence>
<name>A0A6G8Q2S7_9ACTN</name>
<dbReference type="EMBL" id="CP045121">
    <property type="protein sequence ID" value="QIN80748.1"/>
    <property type="molecule type" value="Genomic_DNA"/>
</dbReference>
<evidence type="ECO:0000256" key="2">
    <source>
        <dbReference type="ARBA" id="ARBA00007825"/>
    </source>
</evidence>
<dbReference type="InterPro" id="IPR050770">
    <property type="entry name" value="Intradiol_RC_Dioxygenase"/>
</dbReference>
<dbReference type="Gene3D" id="2.60.130.10">
    <property type="entry name" value="Aromatic compound dioxygenase"/>
    <property type="match status" value="1"/>
</dbReference>
<evidence type="ECO:0000256" key="3">
    <source>
        <dbReference type="ARBA" id="ARBA00022723"/>
    </source>
</evidence>
<dbReference type="InterPro" id="IPR000627">
    <property type="entry name" value="Intradiol_dOase_C"/>
</dbReference>
<dbReference type="Pfam" id="PF04444">
    <property type="entry name" value="Dioxygenase_N"/>
    <property type="match status" value="1"/>
</dbReference>
<proteinExistence type="inferred from homology"/>
<keyword evidence="9" id="KW-1185">Reference proteome</keyword>
<organism evidence="8 9">
    <name type="scientific">Rubrobacter marinus</name>
    <dbReference type="NCBI Taxonomy" id="2653852"/>
    <lineage>
        <taxon>Bacteria</taxon>
        <taxon>Bacillati</taxon>
        <taxon>Actinomycetota</taxon>
        <taxon>Rubrobacteria</taxon>
        <taxon>Rubrobacterales</taxon>
        <taxon>Rubrobacteraceae</taxon>
        <taxon>Rubrobacter</taxon>
    </lineage>
</organism>
<keyword evidence="5" id="KW-0560">Oxidoreductase</keyword>
<dbReference type="SUPFAM" id="SSF49482">
    <property type="entry name" value="Aromatic compound dioxygenase"/>
    <property type="match status" value="1"/>
</dbReference>
<dbReference type="InterPro" id="IPR015889">
    <property type="entry name" value="Intradiol_dOase_core"/>
</dbReference>
<evidence type="ECO:0000313" key="8">
    <source>
        <dbReference type="EMBL" id="QIN80748.1"/>
    </source>
</evidence>
<comment type="cofactor">
    <cofactor evidence="1">
        <name>Fe(3+)</name>
        <dbReference type="ChEBI" id="CHEBI:29034"/>
    </cofactor>
</comment>
<gene>
    <name evidence="8" type="ORF">GBA65_09705</name>
</gene>
<dbReference type="Proteomes" id="UP000502706">
    <property type="component" value="Chromosome"/>
</dbReference>
<dbReference type="Pfam" id="PF00775">
    <property type="entry name" value="Dioxygenase_C"/>
    <property type="match status" value="1"/>
</dbReference>
<sequence>MTRAVLESFGGAESGRFREVAQSLVKHLHAFVSEVKLTEEEWFEGINFLTRTGHITDDKRQEFILLSDVLGVSMLVVGLNHRHVEGATDSGEGVEVVRGDGSLPTGSTEATVFGPFFVEGAPAFENGDDISGGAPGEPCFVSGRVLNAGGEPIPGARVDVWQADEEGFYDVQYDDLEGARGRGRLRTDEEGRYSFWSVKPEPYPIPYDGPVGDLLRAAGRSPMRPAHVHFMVQAPGYATLITHVFAEGDEHLDTDAVFGVKETLIAPFVRHDAGAAPDGRETKGPFYTMEYDLVLAPAGE</sequence>
<evidence type="ECO:0000256" key="1">
    <source>
        <dbReference type="ARBA" id="ARBA00001965"/>
    </source>
</evidence>
<dbReference type="GO" id="GO:0018576">
    <property type="term" value="F:catechol 1,2-dioxygenase activity"/>
    <property type="evidence" value="ECO:0007669"/>
    <property type="project" value="InterPro"/>
</dbReference>
<dbReference type="GO" id="GO:0009712">
    <property type="term" value="P:catechol-containing compound metabolic process"/>
    <property type="evidence" value="ECO:0007669"/>
    <property type="project" value="InterPro"/>
</dbReference>
<dbReference type="KEGG" id="rmar:GBA65_09705"/>
<protein>
    <submittedName>
        <fullName evidence="8">Hydroxyquinol 1,2-dioxygenase</fullName>
    </submittedName>
</protein>
<dbReference type="PROSITE" id="PS00083">
    <property type="entry name" value="INTRADIOL_DIOXYGENAS"/>
    <property type="match status" value="1"/>
</dbReference>
<dbReference type="InterPro" id="IPR007535">
    <property type="entry name" value="Catechol_dOase_N"/>
</dbReference>
<keyword evidence="3" id="KW-0479">Metal-binding</keyword>
<dbReference type="InterPro" id="IPR039390">
    <property type="entry name" value="1_2-HQD/HQD"/>
</dbReference>
<keyword evidence="4 8" id="KW-0223">Dioxygenase</keyword>
<evidence type="ECO:0000256" key="4">
    <source>
        <dbReference type="ARBA" id="ARBA00022964"/>
    </source>
</evidence>
<keyword evidence="6" id="KW-0408">Iron</keyword>
<dbReference type="PANTHER" id="PTHR33711">
    <property type="entry name" value="DIOXYGENASE, PUTATIVE (AFU_ORTHOLOGUE AFUA_2G02910)-RELATED"/>
    <property type="match status" value="1"/>
</dbReference>
<accession>A0A6G8Q2S7</accession>
<dbReference type="CDD" id="cd03461">
    <property type="entry name" value="1_2-HQD"/>
    <property type="match status" value="1"/>
</dbReference>
<dbReference type="GO" id="GO:0008199">
    <property type="term" value="F:ferric iron binding"/>
    <property type="evidence" value="ECO:0007669"/>
    <property type="project" value="InterPro"/>
</dbReference>
<reference evidence="8 9" key="1">
    <citation type="submission" date="2019-10" db="EMBL/GenBank/DDBJ databases">
        <title>Rubrobacter sp nov SCSIO 52915 isolated from a deep-sea sediment in the South China Sea.</title>
        <authorList>
            <person name="Chen R.W."/>
        </authorList>
    </citation>
    <scope>NUCLEOTIDE SEQUENCE [LARGE SCALE GENOMIC DNA]</scope>
    <source>
        <strain evidence="8 9">SCSIO 52915</strain>
    </source>
</reference>
<comment type="similarity">
    <text evidence="2">Belongs to the intradiol ring-cleavage dioxygenase family.</text>
</comment>
<evidence type="ECO:0000313" key="9">
    <source>
        <dbReference type="Proteomes" id="UP000502706"/>
    </source>
</evidence>
<evidence type="ECO:0000256" key="6">
    <source>
        <dbReference type="ARBA" id="ARBA00023004"/>
    </source>
</evidence>
<dbReference type="PANTHER" id="PTHR33711:SF7">
    <property type="entry name" value="INTRADIOL RING-CLEAVAGE DIOXYGENASES DOMAIN-CONTAINING PROTEIN-RELATED"/>
    <property type="match status" value="1"/>
</dbReference>
<feature type="domain" description="Intradiol ring-cleavage dioxygenases" evidence="7">
    <location>
        <begin position="141"/>
        <end position="169"/>
    </location>
</feature>
<evidence type="ECO:0000256" key="5">
    <source>
        <dbReference type="ARBA" id="ARBA00023002"/>
    </source>
</evidence>